<accession>W6R9M5</accession>
<evidence type="ECO:0000313" key="2">
    <source>
        <dbReference type="Proteomes" id="UP000030686"/>
    </source>
</evidence>
<evidence type="ECO:0000313" key="1">
    <source>
        <dbReference type="EMBL" id="CDM38572.1"/>
    </source>
</evidence>
<evidence type="ECO:0008006" key="3">
    <source>
        <dbReference type="Google" id="ProtNLM"/>
    </source>
</evidence>
<protein>
    <recommendedName>
        <fullName evidence="3">Transposable element</fullName>
    </recommendedName>
</protein>
<keyword evidence="2" id="KW-1185">Reference proteome</keyword>
<dbReference type="AlphaFoldDB" id="W6R9M5"/>
<dbReference type="Proteomes" id="UP000030686">
    <property type="component" value="Unassembled WGS sequence"/>
</dbReference>
<proteinExistence type="predicted"/>
<name>W6R9M5_PENRF</name>
<reference evidence="1" key="1">
    <citation type="journal article" date="2014" name="Nat. Commun.">
        <title>Multiple recent horizontal transfers of a large genomic region in cheese making fungi.</title>
        <authorList>
            <person name="Cheeseman K."/>
            <person name="Ropars J."/>
            <person name="Renault P."/>
            <person name="Dupont J."/>
            <person name="Gouzy J."/>
            <person name="Branca A."/>
            <person name="Abraham A.L."/>
            <person name="Ceppi M."/>
            <person name="Conseiller E."/>
            <person name="Debuchy R."/>
            <person name="Malagnac F."/>
            <person name="Goarin A."/>
            <person name="Silar P."/>
            <person name="Lacoste S."/>
            <person name="Sallet E."/>
            <person name="Bensimon A."/>
            <person name="Giraud T."/>
            <person name="Brygoo Y."/>
        </authorList>
    </citation>
    <scope>NUCLEOTIDE SEQUENCE [LARGE SCALE GENOMIC DNA]</scope>
    <source>
        <strain evidence="1">FM164</strain>
    </source>
</reference>
<gene>
    <name evidence="1" type="ORF">PROQFM164_S19g000008</name>
</gene>
<sequence>MLAENCLRWFDVVAEVEPSRAKLLSSRAHLNTCMQISTPIQSAKPS</sequence>
<dbReference type="EMBL" id="HG792033">
    <property type="protein sequence ID" value="CDM38572.1"/>
    <property type="molecule type" value="Genomic_DNA"/>
</dbReference>
<organism evidence="1 2">
    <name type="scientific">Penicillium roqueforti (strain FM164)</name>
    <dbReference type="NCBI Taxonomy" id="1365484"/>
    <lineage>
        <taxon>Eukaryota</taxon>
        <taxon>Fungi</taxon>
        <taxon>Dikarya</taxon>
        <taxon>Ascomycota</taxon>
        <taxon>Pezizomycotina</taxon>
        <taxon>Eurotiomycetes</taxon>
        <taxon>Eurotiomycetidae</taxon>
        <taxon>Eurotiales</taxon>
        <taxon>Aspergillaceae</taxon>
        <taxon>Penicillium</taxon>
    </lineage>
</organism>